<organism evidence="3 4">
    <name type="scientific">Coccomyxa subellipsoidea</name>
    <dbReference type="NCBI Taxonomy" id="248742"/>
    <lineage>
        <taxon>Eukaryota</taxon>
        <taxon>Viridiplantae</taxon>
        <taxon>Chlorophyta</taxon>
        <taxon>core chlorophytes</taxon>
        <taxon>Trebouxiophyceae</taxon>
        <taxon>Trebouxiophyceae incertae sedis</taxon>
        <taxon>Coccomyxaceae</taxon>
        <taxon>Coccomyxa</taxon>
    </lineage>
</organism>
<sequence length="116" mass="13015">MRRLWGVLLRCLAAAEAIVGFGEDNDVAPDQQYLGSCRWRGWRAQLKPAYSRGIRHWQVPLFADAQSTSLSGTPSGASSSRHVSQKRGRRERVGKCRAVTVDRAHPCTMTQRSRFS</sequence>
<keyword evidence="2" id="KW-0732">Signal</keyword>
<feature type="region of interest" description="Disordered" evidence="1">
    <location>
        <begin position="67"/>
        <end position="95"/>
    </location>
</feature>
<proteinExistence type="predicted"/>
<feature type="signal peptide" evidence="2">
    <location>
        <begin position="1"/>
        <end position="17"/>
    </location>
</feature>
<protein>
    <recommendedName>
        <fullName evidence="5">Secreted protein</fullName>
    </recommendedName>
</protein>
<feature type="compositionally biased region" description="Basic residues" evidence="1">
    <location>
        <begin position="83"/>
        <end position="92"/>
    </location>
</feature>
<comment type="caution">
    <text evidence="3">The sequence shown here is derived from an EMBL/GenBank/DDBJ whole genome shotgun (WGS) entry which is preliminary data.</text>
</comment>
<feature type="chain" id="PRO_5047011371" description="Secreted protein" evidence="2">
    <location>
        <begin position="18"/>
        <end position="116"/>
    </location>
</feature>
<name>A0ABR2Z0M9_9CHLO</name>
<feature type="compositionally biased region" description="Low complexity" evidence="1">
    <location>
        <begin position="67"/>
        <end position="80"/>
    </location>
</feature>
<dbReference type="EMBL" id="JALJOT010000002">
    <property type="protein sequence ID" value="KAK9917459.1"/>
    <property type="molecule type" value="Genomic_DNA"/>
</dbReference>
<keyword evidence="4" id="KW-1185">Reference proteome</keyword>
<evidence type="ECO:0000256" key="2">
    <source>
        <dbReference type="SAM" id="SignalP"/>
    </source>
</evidence>
<reference evidence="3 4" key="1">
    <citation type="journal article" date="2024" name="Nat. Commun.">
        <title>Phylogenomics reveals the evolutionary origins of lichenization in chlorophyte algae.</title>
        <authorList>
            <person name="Puginier C."/>
            <person name="Libourel C."/>
            <person name="Otte J."/>
            <person name="Skaloud P."/>
            <person name="Haon M."/>
            <person name="Grisel S."/>
            <person name="Petersen M."/>
            <person name="Berrin J.G."/>
            <person name="Delaux P.M."/>
            <person name="Dal Grande F."/>
            <person name="Keller J."/>
        </authorList>
    </citation>
    <scope>NUCLEOTIDE SEQUENCE [LARGE SCALE GENOMIC DNA]</scope>
    <source>
        <strain evidence="3 4">SAG 216-7</strain>
    </source>
</reference>
<gene>
    <name evidence="3" type="ORF">WJX75_004537</name>
</gene>
<evidence type="ECO:0008006" key="5">
    <source>
        <dbReference type="Google" id="ProtNLM"/>
    </source>
</evidence>
<dbReference type="Proteomes" id="UP001491310">
    <property type="component" value="Unassembled WGS sequence"/>
</dbReference>
<evidence type="ECO:0000256" key="1">
    <source>
        <dbReference type="SAM" id="MobiDB-lite"/>
    </source>
</evidence>
<evidence type="ECO:0000313" key="3">
    <source>
        <dbReference type="EMBL" id="KAK9917459.1"/>
    </source>
</evidence>
<accession>A0ABR2Z0M9</accession>
<evidence type="ECO:0000313" key="4">
    <source>
        <dbReference type="Proteomes" id="UP001491310"/>
    </source>
</evidence>